<keyword evidence="6 10" id="KW-0812">Transmembrane</keyword>
<feature type="transmembrane region" description="Helical" evidence="10">
    <location>
        <begin position="245"/>
        <end position="266"/>
    </location>
</feature>
<feature type="transmembrane region" description="Helical" evidence="10">
    <location>
        <begin position="199"/>
        <end position="215"/>
    </location>
</feature>
<dbReference type="RefSeq" id="WP_390227894.1">
    <property type="nucleotide sequence ID" value="NZ_JBHSCN010000003.1"/>
</dbReference>
<organism evidence="12 13">
    <name type="scientific">Gryllotalpicola reticulitermitis</name>
    <dbReference type="NCBI Taxonomy" id="1184153"/>
    <lineage>
        <taxon>Bacteria</taxon>
        <taxon>Bacillati</taxon>
        <taxon>Actinomycetota</taxon>
        <taxon>Actinomycetes</taxon>
        <taxon>Micrococcales</taxon>
        <taxon>Microbacteriaceae</taxon>
        <taxon>Gryllotalpicola</taxon>
    </lineage>
</organism>
<evidence type="ECO:0000256" key="4">
    <source>
        <dbReference type="ARBA" id="ARBA00022448"/>
    </source>
</evidence>
<protein>
    <submittedName>
        <fullName evidence="12">SLC13 family permease</fullName>
    </submittedName>
</protein>
<keyword evidence="9 10" id="KW-0472">Membrane</keyword>
<feature type="domain" description="Citrate transporter-like" evidence="11">
    <location>
        <begin position="3"/>
        <end position="339"/>
    </location>
</feature>
<feature type="transmembrane region" description="Helical" evidence="10">
    <location>
        <begin position="221"/>
        <end position="238"/>
    </location>
</feature>
<evidence type="ECO:0000256" key="1">
    <source>
        <dbReference type="ARBA" id="ARBA00004651"/>
    </source>
</evidence>
<dbReference type="EMBL" id="JBHSCN010000003">
    <property type="protein sequence ID" value="MFC4242522.1"/>
    <property type="molecule type" value="Genomic_DNA"/>
</dbReference>
<evidence type="ECO:0000313" key="12">
    <source>
        <dbReference type="EMBL" id="MFC4242522.1"/>
    </source>
</evidence>
<dbReference type="Pfam" id="PF03600">
    <property type="entry name" value="CitMHS"/>
    <property type="match status" value="1"/>
</dbReference>
<evidence type="ECO:0000256" key="5">
    <source>
        <dbReference type="ARBA" id="ARBA00022475"/>
    </source>
</evidence>
<dbReference type="PRINTS" id="PR00758">
    <property type="entry name" value="ARSENICPUMP"/>
</dbReference>
<evidence type="ECO:0000256" key="10">
    <source>
        <dbReference type="SAM" id="Phobius"/>
    </source>
</evidence>
<gene>
    <name evidence="12" type="ORF">ACFOYW_03975</name>
</gene>
<feature type="transmembrane region" description="Helical" evidence="10">
    <location>
        <begin position="35"/>
        <end position="62"/>
    </location>
</feature>
<evidence type="ECO:0000256" key="3">
    <source>
        <dbReference type="ARBA" id="ARBA00009843"/>
    </source>
</evidence>
<keyword evidence="7" id="KW-0059">Arsenical resistance</keyword>
<comment type="similarity">
    <text evidence="2">Belongs to the ArsB family.</text>
</comment>
<name>A0ABV8Q3K7_9MICO</name>
<evidence type="ECO:0000256" key="6">
    <source>
        <dbReference type="ARBA" id="ARBA00022692"/>
    </source>
</evidence>
<keyword evidence="8 10" id="KW-1133">Transmembrane helix</keyword>
<dbReference type="Proteomes" id="UP001595900">
    <property type="component" value="Unassembled WGS sequence"/>
</dbReference>
<feature type="transmembrane region" description="Helical" evidence="10">
    <location>
        <begin position="317"/>
        <end position="338"/>
    </location>
</feature>
<feature type="transmembrane region" description="Helical" evidence="10">
    <location>
        <begin position="286"/>
        <end position="305"/>
    </location>
</feature>
<evidence type="ECO:0000256" key="8">
    <source>
        <dbReference type="ARBA" id="ARBA00022989"/>
    </source>
</evidence>
<comment type="similarity">
    <text evidence="3">Belongs to the CitM (TC 2.A.11) transporter family.</text>
</comment>
<keyword evidence="4" id="KW-0813">Transport</keyword>
<evidence type="ECO:0000256" key="7">
    <source>
        <dbReference type="ARBA" id="ARBA00022849"/>
    </source>
</evidence>
<feature type="transmembrane region" description="Helical" evidence="10">
    <location>
        <begin position="74"/>
        <end position="93"/>
    </location>
</feature>
<comment type="subcellular location">
    <subcellularLocation>
        <location evidence="1">Cell membrane</location>
        <topology evidence="1">Multi-pass membrane protein</topology>
    </subcellularLocation>
</comment>
<evidence type="ECO:0000256" key="9">
    <source>
        <dbReference type="ARBA" id="ARBA00023136"/>
    </source>
</evidence>
<dbReference type="InterPro" id="IPR000802">
    <property type="entry name" value="Arsenical_pump_ArsB"/>
</dbReference>
<keyword evidence="13" id="KW-1185">Reference proteome</keyword>
<dbReference type="InterPro" id="IPR004680">
    <property type="entry name" value="Cit_transptr-like_dom"/>
</dbReference>
<feature type="transmembrane region" description="Helical" evidence="10">
    <location>
        <begin position="358"/>
        <end position="380"/>
    </location>
</feature>
<proteinExistence type="inferred from homology"/>
<accession>A0ABV8Q3K7</accession>
<comment type="caution">
    <text evidence="12">The sequence shown here is derived from an EMBL/GenBank/DDBJ whole genome shotgun (WGS) entry which is preliminary data.</text>
</comment>
<evidence type="ECO:0000313" key="13">
    <source>
        <dbReference type="Proteomes" id="UP001595900"/>
    </source>
</evidence>
<keyword evidence="5" id="KW-1003">Cell membrane</keyword>
<reference evidence="13" key="1">
    <citation type="journal article" date="2019" name="Int. J. Syst. Evol. Microbiol.">
        <title>The Global Catalogue of Microorganisms (GCM) 10K type strain sequencing project: providing services to taxonomists for standard genome sequencing and annotation.</title>
        <authorList>
            <consortium name="The Broad Institute Genomics Platform"/>
            <consortium name="The Broad Institute Genome Sequencing Center for Infectious Disease"/>
            <person name="Wu L."/>
            <person name="Ma J."/>
        </authorList>
    </citation>
    <scope>NUCLEOTIDE SEQUENCE [LARGE SCALE GENOMIC DNA]</scope>
    <source>
        <strain evidence="13">CGMCC 1.10363</strain>
    </source>
</reference>
<evidence type="ECO:0000259" key="11">
    <source>
        <dbReference type="Pfam" id="PF03600"/>
    </source>
</evidence>
<dbReference type="PANTHER" id="PTHR43302">
    <property type="entry name" value="TRANSPORTER ARSB-RELATED"/>
    <property type="match status" value="1"/>
</dbReference>
<evidence type="ECO:0000256" key="2">
    <source>
        <dbReference type="ARBA" id="ARBA00006433"/>
    </source>
</evidence>
<sequence>MRTALIGAVLLVAGGIALATGALPVGDAEALGIRVWPVLLFVVAITIVAELATAAGLFDVIAGLAARWGRNRAWLLWLLIALVAVVSTVFLSLDTTAVLLTPIVVMLARRIGLNPLPFALTTVWIANTASLLLPVSNLTNLLAEQHLGGIGPAAFAAASWPAQLVGVLAPLALVALIYRRELAKGYDAPEIEPVADRRLTVVAAIVMLALVIALVSGAPVWIPAVVAAAVLVVAFGLRRPSELRVGLLPWPTIVLCCGLFLAVAALDAIGLRRMLEAVVPTGDSMLALLGVAATGGVAANLVNNLPAYLAIEPAVRGLLPGLALLVGVNAGPLITPWASLATLLWHERLQRLGVSIRWSRYMLLGAILAPVTVVLATLALRVSSS</sequence>
<dbReference type="PANTHER" id="PTHR43302:SF5">
    <property type="entry name" value="TRANSPORTER ARSB-RELATED"/>
    <property type="match status" value="1"/>
</dbReference>
<feature type="transmembrane region" description="Helical" evidence="10">
    <location>
        <begin position="160"/>
        <end position="178"/>
    </location>
</feature>